<comment type="catalytic activity">
    <reaction evidence="15">
        <text>a CDP-1,2-diacyl-sn-glycerol + sn-glycerol 3-phosphate = a 1,2-diacyl-sn-glycero-3-phospho-(1'-sn-glycero-3'-phosphate) + CMP + H(+)</text>
        <dbReference type="Rhea" id="RHEA:12593"/>
        <dbReference type="ChEBI" id="CHEBI:15378"/>
        <dbReference type="ChEBI" id="CHEBI:57597"/>
        <dbReference type="ChEBI" id="CHEBI:58332"/>
        <dbReference type="ChEBI" id="CHEBI:60110"/>
        <dbReference type="ChEBI" id="CHEBI:60377"/>
        <dbReference type="EC" id="2.7.8.5"/>
    </reaction>
</comment>
<accession>A0A068T5R9</accession>
<evidence type="ECO:0000256" key="16">
    <source>
        <dbReference type="NCBIfam" id="TIGR00560"/>
    </source>
</evidence>
<evidence type="ECO:0000256" key="17">
    <source>
        <dbReference type="RuleBase" id="RU003750"/>
    </source>
</evidence>
<feature type="transmembrane region" description="Helical" evidence="18">
    <location>
        <begin position="160"/>
        <end position="181"/>
    </location>
</feature>
<dbReference type="EC" id="2.7.8.5" evidence="5 16"/>
<feature type="transmembrane region" description="Helical" evidence="18">
    <location>
        <begin position="12"/>
        <end position="29"/>
    </location>
</feature>
<sequence length="195" mass="21446">MASRAYNIPNLLTYARIVAVPIIVGCFFIEGQLESSDVARWTALVLFAVASITDYLDGYLARIWNQTSNIGRMLDPIADKLLVAAVLLLLAADQTIAGWSLWAAITILCREILVSGLREYLAALKVSVPVTRIAKWKTTIQMVAIAFLLAGPAGDKIVPYTTQMGIALLWIAAFLTFYTGYDYFKAGVKHLVDEE</sequence>
<evidence type="ECO:0000256" key="4">
    <source>
        <dbReference type="ARBA" id="ARBA00010441"/>
    </source>
</evidence>
<dbReference type="InterPro" id="IPR000462">
    <property type="entry name" value="CDP-OH_P_trans"/>
</dbReference>
<dbReference type="PATRIC" id="fig|1028801.3.peg.1081"/>
<comment type="similarity">
    <text evidence="4 17">Belongs to the CDP-alcohol phosphatidyltransferase class-I family.</text>
</comment>
<reference evidence="20" key="1">
    <citation type="journal article" date="2014" name="BMC Genomics">
        <title>Genome sequencing of two Neorhizobium galegae strains reveals a noeT gene responsible for the unusual acetylation of the nodulation factors.</title>
        <authorList>
            <person name="Osterman J."/>
            <person name="Marsh J."/>
            <person name="Laine P.K."/>
            <person name="Zeng Z."/>
            <person name="Alatalo E."/>
            <person name="Sullivan J.T."/>
            <person name="Young J.P."/>
            <person name="Thomas-Oates J."/>
            <person name="Paulin L."/>
            <person name="Lindstrom K."/>
        </authorList>
    </citation>
    <scope>NUCLEOTIDE SEQUENCE [LARGE SCALE GENOMIC DNA]</scope>
    <source>
        <strain evidence="20">HAMBI 1141</strain>
    </source>
</reference>
<protein>
    <recommendedName>
        <fullName evidence="6 16">CDP-diacylglycerol--glycerol-3-phosphate 3-phosphatidyltransferase</fullName>
        <ecNumber evidence="5 16">2.7.8.5</ecNumber>
    </recommendedName>
</protein>
<dbReference type="HOGENOM" id="CLU_051314_2_1_5"/>
<keyword evidence="7" id="KW-0444">Lipid biosynthesis</keyword>
<keyword evidence="10 18" id="KW-1133">Transmembrane helix</keyword>
<evidence type="ECO:0000313" key="20">
    <source>
        <dbReference type="Proteomes" id="UP000028186"/>
    </source>
</evidence>
<dbReference type="KEGG" id="ngl:RG1141_CH10550"/>
<dbReference type="PANTHER" id="PTHR14269">
    <property type="entry name" value="CDP-DIACYLGLYCEROL--GLYCEROL-3-PHOSPHATE 3-PHOSPHATIDYLTRANSFERASE-RELATED"/>
    <property type="match status" value="1"/>
</dbReference>
<comment type="pathway">
    <text evidence="3">Lipid metabolism.</text>
</comment>
<dbReference type="EMBL" id="HG938355">
    <property type="protein sequence ID" value="CDN53414.1"/>
    <property type="molecule type" value="Genomic_DNA"/>
</dbReference>
<dbReference type="Proteomes" id="UP000028186">
    <property type="component" value="Chromosome I"/>
</dbReference>
<evidence type="ECO:0000256" key="7">
    <source>
        <dbReference type="ARBA" id="ARBA00022516"/>
    </source>
</evidence>
<evidence type="ECO:0000256" key="13">
    <source>
        <dbReference type="ARBA" id="ARBA00023209"/>
    </source>
</evidence>
<evidence type="ECO:0000256" key="11">
    <source>
        <dbReference type="ARBA" id="ARBA00023098"/>
    </source>
</evidence>
<dbReference type="PANTHER" id="PTHR14269:SF62">
    <property type="entry name" value="CDP-DIACYLGLYCEROL--GLYCEROL-3-PHOSPHATE 3-PHOSPHATIDYLTRANSFERASE 1, CHLOROPLASTIC"/>
    <property type="match status" value="1"/>
</dbReference>
<evidence type="ECO:0000313" key="19">
    <source>
        <dbReference type="EMBL" id="CDN53414.1"/>
    </source>
</evidence>
<keyword evidence="8 17" id="KW-0808">Transferase</keyword>
<evidence type="ECO:0000256" key="8">
    <source>
        <dbReference type="ARBA" id="ARBA00022679"/>
    </source>
</evidence>
<dbReference type="Pfam" id="PF01066">
    <property type="entry name" value="CDP-OH_P_transf"/>
    <property type="match status" value="1"/>
</dbReference>
<name>A0A068T5R9_NEOGA</name>
<dbReference type="PROSITE" id="PS00379">
    <property type="entry name" value="CDP_ALCOHOL_P_TRANSF"/>
    <property type="match status" value="1"/>
</dbReference>
<comment type="pathway">
    <text evidence="2">Phospholipid metabolism; phosphatidylglycerol biosynthesis; phosphatidylglycerol from CDP-diacylglycerol: step 1/2.</text>
</comment>
<dbReference type="AlphaFoldDB" id="A0A068T5R9"/>
<dbReference type="RefSeq" id="WP_038541747.1">
    <property type="nucleotide sequence ID" value="NZ_HG938355.1"/>
</dbReference>
<feature type="transmembrane region" description="Helical" evidence="18">
    <location>
        <begin position="81"/>
        <end position="113"/>
    </location>
</feature>
<dbReference type="NCBIfam" id="TIGR00560">
    <property type="entry name" value="pgsA"/>
    <property type="match status" value="1"/>
</dbReference>
<evidence type="ECO:0000256" key="9">
    <source>
        <dbReference type="ARBA" id="ARBA00022692"/>
    </source>
</evidence>
<evidence type="ECO:0000256" key="6">
    <source>
        <dbReference type="ARBA" id="ARBA00014944"/>
    </source>
</evidence>
<dbReference type="InterPro" id="IPR043130">
    <property type="entry name" value="CDP-OH_PTrfase_TM_dom"/>
</dbReference>
<keyword evidence="11" id="KW-0443">Lipid metabolism</keyword>
<feature type="transmembrane region" description="Helical" evidence="18">
    <location>
        <begin position="41"/>
        <end position="61"/>
    </location>
</feature>
<dbReference type="eggNOG" id="COG0558">
    <property type="taxonomic scope" value="Bacteria"/>
</dbReference>
<dbReference type="Gene3D" id="1.20.120.1760">
    <property type="match status" value="1"/>
</dbReference>
<organism evidence="19 20">
    <name type="scientific">Neorhizobium galegae bv. officinalis bv. officinalis str. HAMBI 1141</name>
    <dbReference type="NCBI Taxonomy" id="1028801"/>
    <lineage>
        <taxon>Bacteria</taxon>
        <taxon>Pseudomonadati</taxon>
        <taxon>Pseudomonadota</taxon>
        <taxon>Alphaproteobacteria</taxon>
        <taxon>Hyphomicrobiales</taxon>
        <taxon>Rhizobiaceae</taxon>
        <taxon>Rhizobium/Agrobacterium group</taxon>
        <taxon>Neorhizobium</taxon>
    </lineage>
</organism>
<dbReference type="GO" id="GO:0008444">
    <property type="term" value="F:CDP-diacylglycerol-glycerol-3-phosphate 3-phosphatidyltransferase activity"/>
    <property type="evidence" value="ECO:0007669"/>
    <property type="project" value="UniProtKB-UniRule"/>
</dbReference>
<evidence type="ECO:0000256" key="14">
    <source>
        <dbReference type="ARBA" id="ARBA00023264"/>
    </source>
</evidence>
<keyword evidence="14" id="KW-1208">Phospholipid metabolism</keyword>
<dbReference type="InterPro" id="IPR050324">
    <property type="entry name" value="CDP-alcohol_PTase-I"/>
</dbReference>
<gene>
    <name evidence="19" type="ORF">RG1141_CH10550</name>
</gene>
<evidence type="ECO:0000256" key="18">
    <source>
        <dbReference type="SAM" id="Phobius"/>
    </source>
</evidence>
<dbReference type="GO" id="GO:0016020">
    <property type="term" value="C:membrane"/>
    <property type="evidence" value="ECO:0007669"/>
    <property type="project" value="UniProtKB-SubCell"/>
</dbReference>
<evidence type="ECO:0000256" key="5">
    <source>
        <dbReference type="ARBA" id="ARBA00013170"/>
    </source>
</evidence>
<dbReference type="InterPro" id="IPR048254">
    <property type="entry name" value="CDP_ALCOHOL_P_TRANSF_CS"/>
</dbReference>
<proteinExistence type="inferred from homology"/>
<dbReference type="InterPro" id="IPR004570">
    <property type="entry name" value="Phosphatidylglycerol_P_synth"/>
</dbReference>
<dbReference type="PIRSF" id="PIRSF000847">
    <property type="entry name" value="Phos_ph_gly_syn"/>
    <property type="match status" value="1"/>
</dbReference>
<evidence type="ECO:0000256" key="12">
    <source>
        <dbReference type="ARBA" id="ARBA00023136"/>
    </source>
</evidence>
<evidence type="ECO:0000256" key="1">
    <source>
        <dbReference type="ARBA" id="ARBA00004141"/>
    </source>
</evidence>
<evidence type="ECO:0000256" key="2">
    <source>
        <dbReference type="ARBA" id="ARBA00005042"/>
    </source>
</evidence>
<evidence type="ECO:0000256" key="10">
    <source>
        <dbReference type="ARBA" id="ARBA00022989"/>
    </source>
</evidence>
<keyword evidence="12 18" id="KW-0472">Membrane</keyword>
<evidence type="ECO:0000256" key="15">
    <source>
        <dbReference type="ARBA" id="ARBA00048586"/>
    </source>
</evidence>
<comment type="subcellular location">
    <subcellularLocation>
        <location evidence="1">Membrane</location>
        <topology evidence="1">Multi-pass membrane protein</topology>
    </subcellularLocation>
</comment>
<keyword evidence="13" id="KW-0594">Phospholipid biosynthesis</keyword>
<evidence type="ECO:0000256" key="3">
    <source>
        <dbReference type="ARBA" id="ARBA00005189"/>
    </source>
</evidence>
<dbReference type="GO" id="GO:0046474">
    <property type="term" value="P:glycerophospholipid biosynthetic process"/>
    <property type="evidence" value="ECO:0007669"/>
    <property type="project" value="TreeGrafter"/>
</dbReference>
<keyword evidence="9 18" id="KW-0812">Transmembrane</keyword>